<dbReference type="EMBL" id="MUGS01000009">
    <property type="protein sequence ID" value="OXG07772.1"/>
    <property type="molecule type" value="Genomic_DNA"/>
</dbReference>
<feature type="transmembrane region" description="Helical" evidence="1">
    <location>
        <begin position="181"/>
        <end position="200"/>
    </location>
</feature>
<evidence type="ECO:0000313" key="2">
    <source>
        <dbReference type="EMBL" id="OXG07772.1"/>
    </source>
</evidence>
<protein>
    <submittedName>
        <fullName evidence="2">Uncharacterized protein</fullName>
    </submittedName>
</protein>
<sequence>MKNIFIYFVLLYSFTFFGQTKIDENISITFPNKPEIFEINQQNAKVKACYVNSKEDSFIAMKVSIIPNDTLSEEKPKNLNELKRSYEVKIADQVKNMAKKGLFLKDSSQIKINTFLAYKLNFKGKDSDEEIGESQILFLNGITYVFIYSKVDTYSKLKKELFFKSIKINSPENLTQISESFNYYTATLSILGSIIFLYFINKFRKNEKKRNLIR</sequence>
<accession>A0A227PDA3</accession>
<keyword evidence="1" id="KW-0472">Membrane</keyword>
<proteinExistence type="predicted"/>
<evidence type="ECO:0000256" key="1">
    <source>
        <dbReference type="SAM" id="Phobius"/>
    </source>
</evidence>
<reference evidence="2 3" key="1">
    <citation type="submission" date="2016-11" db="EMBL/GenBank/DDBJ databases">
        <title>Whole genomes of Flavobacteriaceae.</title>
        <authorList>
            <person name="Stine C."/>
            <person name="Li C."/>
            <person name="Tadesse D."/>
        </authorList>
    </citation>
    <scope>NUCLEOTIDE SEQUENCE [LARGE SCALE GENOMIC DNA]</scope>
    <source>
        <strain evidence="2 3">DSM 24704</strain>
    </source>
</reference>
<organism evidence="2 3">
    <name type="scientific">Flavobacterium araucananum</name>
    <dbReference type="NCBI Taxonomy" id="946678"/>
    <lineage>
        <taxon>Bacteria</taxon>
        <taxon>Pseudomonadati</taxon>
        <taxon>Bacteroidota</taxon>
        <taxon>Flavobacteriia</taxon>
        <taxon>Flavobacteriales</taxon>
        <taxon>Flavobacteriaceae</taxon>
        <taxon>Flavobacterium</taxon>
    </lineage>
</organism>
<name>A0A227PDA3_9FLAO</name>
<gene>
    <name evidence="2" type="ORF">B0A64_07935</name>
</gene>
<keyword evidence="1" id="KW-0812">Transmembrane</keyword>
<dbReference type="OrthoDB" id="1362462at2"/>
<comment type="caution">
    <text evidence="2">The sequence shown here is derived from an EMBL/GenBank/DDBJ whole genome shotgun (WGS) entry which is preliminary data.</text>
</comment>
<keyword evidence="3" id="KW-1185">Reference proteome</keyword>
<dbReference type="Proteomes" id="UP000214684">
    <property type="component" value="Unassembled WGS sequence"/>
</dbReference>
<dbReference type="RefSeq" id="WP_089478985.1">
    <property type="nucleotide sequence ID" value="NZ_MUGS01000009.1"/>
</dbReference>
<dbReference type="AlphaFoldDB" id="A0A227PDA3"/>
<evidence type="ECO:0000313" key="3">
    <source>
        <dbReference type="Proteomes" id="UP000214684"/>
    </source>
</evidence>
<keyword evidence="1" id="KW-1133">Transmembrane helix</keyword>